<evidence type="ECO:0000256" key="1">
    <source>
        <dbReference type="SAM" id="MobiDB-lite"/>
    </source>
</evidence>
<proteinExistence type="predicted"/>
<evidence type="ECO:0000313" key="2">
    <source>
        <dbReference type="EMBL" id="KAK7812160.1"/>
    </source>
</evidence>
<accession>A0AAW0ICH7</accession>
<reference evidence="2 3" key="1">
    <citation type="journal article" date="2023" name="bioRxiv">
        <title>Conserved and derived expression patterns and positive selection on dental genes reveal complex evolutionary context of ever-growing rodent molars.</title>
        <authorList>
            <person name="Calamari Z.T."/>
            <person name="Song A."/>
            <person name="Cohen E."/>
            <person name="Akter M."/>
            <person name="Roy R.D."/>
            <person name="Hallikas O."/>
            <person name="Christensen M.M."/>
            <person name="Li P."/>
            <person name="Marangoni P."/>
            <person name="Jernvall J."/>
            <person name="Klein O.D."/>
        </authorList>
    </citation>
    <scope>NUCLEOTIDE SEQUENCE [LARGE SCALE GENOMIC DNA]</scope>
    <source>
        <strain evidence="2">V071</strain>
    </source>
</reference>
<name>A0AAW0ICH7_MYOGA</name>
<organism evidence="2 3">
    <name type="scientific">Myodes glareolus</name>
    <name type="common">Bank vole</name>
    <name type="synonym">Clethrionomys glareolus</name>
    <dbReference type="NCBI Taxonomy" id="447135"/>
    <lineage>
        <taxon>Eukaryota</taxon>
        <taxon>Metazoa</taxon>
        <taxon>Chordata</taxon>
        <taxon>Craniata</taxon>
        <taxon>Vertebrata</taxon>
        <taxon>Euteleostomi</taxon>
        <taxon>Mammalia</taxon>
        <taxon>Eutheria</taxon>
        <taxon>Euarchontoglires</taxon>
        <taxon>Glires</taxon>
        <taxon>Rodentia</taxon>
        <taxon>Myomorpha</taxon>
        <taxon>Muroidea</taxon>
        <taxon>Cricetidae</taxon>
        <taxon>Arvicolinae</taxon>
        <taxon>Myodes</taxon>
    </lineage>
</organism>
<evidence type="ECO:0000313" key="3">
    <source>
        <dbReference type="Proteomes" id="UP001488838"/>
    </source>
</evidence>
<feature type="region of interest" description="Disordered" evidence="1">
    <location>
        <begin position="209"/>
        <end position="229"/>
    </location>
</feature>
<feature type="compositionally biased region" description="Low complexity" evidence="1">
    <location>
        <begin position="77"/>
        <end position="91"/>
    </location>
</feature>
<comment type="caution">
    <text evidence="2">The sequence shown here is derived from an EMBL/GenBank/DDBJ whole genome shotgun (WGS) entry which is preliminary data.</text>
</comment>
<keyword evidence="3" id="KW-1185">Reference proteome</keyword>
<feature type="compositionally biased region" description="Low complexity" evidence="1">
    <location>
        <begin position="131"/>
        <end position="141"/>
    </location>
</feature>
<gene>
    <name evidence="2" type="ORF">U0070_012863</name>
</gene>
<dbReference type="Proteomes" id="UP001488838">
    <property type="component" value="Unassembled WGS sequence"/>
</dbReference>
<protein>
    <submittedName>
        <fullName evidence="2">Uncharacterized protein</fullName>
    </submittedName>
</protein>
<feature type="compositionally biased region" description="Low complexity" evidence="1">
    <location>
        <begin position="151"/>
        <end position="168"/>
    </location>
</feature>
<dbReference type="EMBL" id="JBBHLL010000158">
    <property type="protein sequence ID" value="KAK7812160.1"/>
    <property type="molecule type" value="Genomic_DNA"/>
</dbReference>
<sequence>TQPLTRSPAHWPSPPFPEPAPRDLAGTGPRGGLVLTSFPPLAYDRGAPRPPGARGCKERRTPTWSESHAASGRPERPLQVPAPAAVPSQARPPRRPTRGPPLPPDGREGPASPKEVSGEETGTHLPGGGAAPAELGSAGSARLGRSDSTRRPQPSRARARAAATRGGASETWTRGSPVSRVPLDAPANTVTHNAKQLRVDGSLITVSAGCSTDPGRKEQLSSCMEDPVK</sequence>
<feature type="region of interest" description="Disordered" evidence="1">
    <location>
        <begin position="1"/>
        <end position="189"/>
    </location>
</feature>
<feature type="non-terminal residue" evidence="2">
    <location>
        <position position="1"/>
    </location>
</feature>
<dbReference type="AlphaFoldDB" id="A0AAW0ICH7"/>